<gene>
    <name evidence="3" type="ORF">LAL4801_06022</name>
</gene>
<organism evidence="3 4">
    <name type="scientific">Roseibium aggregatum</name>
    <dbReference type="NCBI Taxonomy" id="187304"/>
    <lineage>
        <taxon>Bacteria</taxon>
        <taxon>Pseudomonadati</taxon>
        <taxon>Pseudomonadota</taxon>
        <taxon>Alphaproteobacteria</taxon>
        <taxon>Hyphomicrobiales</taxon>
        <taxon>Stappiaceae</taxon>
        <taxon>Roseibium</taxon>
    </lineage>
</organism>
<name>A0A0M6YFF5_9HYPH</name>
<dbReference type="PANTHER" id="PTHR30486:SF6">
    <property type="entry name" value="TYPE IV PILUS RETRACTATION ATPASE PILT"/>
    <property type="match status" value="1"/>
</dbReference>
<feature type="domain" description="Bacterial type II secretion system protein E" evidence="2">
    <location>
        <begin position="101"/>
        <end position="258"/>
    </location>
</feature>
<comment type="similarity">
    <text evidence="1">Belongs to the GSP E family.</text>
</comment>
<dbReference type="Proteomes" id="UP000048926">
    <property type="component" value="Unassembled WGS sequence"/>
</dbReference>
<dbReference type="Gene3D" id="3.30.450.90">
    <property type="match status" value="1"/>
</dbReference>
<dbReference type="SUPFAM" id="SSF52540">
    <property type="entry name" value="P-loop containing nucleoside triphosphate hydrolases"/>
    <property type="match status" value="1"/>
</dbReference>
<accession>A0A0M6YFF5</accession>
<dbReference type="InterPro" id="IPR001482">
    <property type="entry name" value="T2SS/T4SS_dom"/>
</dbReference>
<dbReference type="CDD" id="cd01130">
    <property type="entry name" value="VirB11-like_ATPase"/>
    <property type="match status" value="1"/>
</dbReference>
<dbReference type="PANTHER" id="PTHR30486">
    <property type="entry name" value="TWITCHING MOTILITY PROTEIN PILT"/>
    <property type="match status" value="1"/>
</dbReference>
<evidence type="ECO:0000256" key="1">
    <source>
        <dbReference type="ARBA" id="ARBA00006611"/>
    </source>
</evidence>
<keyword evidence="4" id="KW-1185">Reference proteome</keyword>
<dbReference type="InterPro" id="IPR027417">
    <property type="entry name" value="P-loop_NTPase"/>
</dbReference>
<dbReference type="Gene3D" id="3.40.50.300">
    <property type="entry name" value="P-loop containing nucleotide triphosphate hydrolases"/>
    <property type="match status" value="1"/>
</dbReference>
<sequence length="318" mass="35319">MSQVLLQKILEPLSRHYAASDVVEVRTKAPGKLIVERRDLENRIAEVDEPALTLHRIKTICRALANMKGLEFDPTSKPQLSTVLPGGHRFECLIGNSVVSGLSLAIRCKHPHKITLEDMGLSAGMIDYLKSALDQQRNIAISGSTNTGKTTLLNNLLSYLPDDRRVVSAEDTPELEVSRFYNGVSLLAARDTAQGAGLRTWQQLYDHKMRISPDNILFGEISTQNAFAALNVLNTGARGWMCTVHAESAELVPARFQENINAAGQTLPDAETFMRRLVDLVIHIKRDPRGGRFISDIYEMKMGRYVLRDREPVSAEAA</sequence>
<dbReference type="AlphaFoldDB" id="A0A0M6YFF5"/>
<dbReference type="OrthoDB" id="9810761at2"/>
<evidence type="ECO:0000313" key="4">
    <source>
        <dbReference type="Proteomes" id="UP000048926"/>
    </source>
</evidence>
<reference evidence="4" key="1">
    <citation type="submission" date="2015-07" db="EMBL/GenBank/DDBJ databases">
        <authorList>
            <person name="Rodrigo-Torres Lidia"/>
            <person name="Arahal R.David."/>
        </authorList>
    </citation>
    <scope>NUCLEOTIDE SEQUENCE [LARGE SCALE GENOMIC DNA]</scope>
    <source>
        <strain evidence="4">CECT 4801</strain>
    </source>
</reference>
<dbReference type="EMBL" id="CXST01000009">
    <property type="protein sequence ID" value="CTQ47560.1"/>
    <property type="molecule type" value="Genomic_DNA"/>
</dbReference>
<protein>
    <submittedName>
        <fullName evidence="3">Type IV secretion system protein VirB11</fullName>
    </submittedName>
</protein>
<dbReference type="InterPro" id="IPR050921">
    <property type="entry name" value="T4SS_GSP_E_ATPase"/>
</dbReference>
<dbReference type="RefSeq" id="WP_055661580.1">
    <property type="nucleotide sequence ID" value="NZ_CXST01000009.1"/>
</dbReference>
<evidence type="ECO:0000313" key="3">
    <source>
        <dbReference type="EMBL" id="CTQ47560.1"/>
    </source>
</evidence>
<evidence type="ECO:0000259" key="2">
    <source>
        <dbReference type="Pfam" id="PF00437"/>
    </source>
</evidence>
<proteinExistence type="inferred from homology"/>
<dbReference type="GO" id="GO:0016887">
    <property type="term" value="F:ATP hydrolysis activity"/>
    <property type="evidence" value="ECO:0007669"/>
    <property type="project" value="InterPro"/>
</dbReference>
<dbReference type="Pfam" id="PF00437">
    <property type="entry name" value="T2SSE"/>
    <property type="match status" value="1"/>
</dbReference>